<dbReference type="EMBL" id="FJUX01000055">
    <property type="protein sequence ID" value="CZT02139.1"/>
    <property type="molecule type" value="Genomic_DNA"/>
</dbReference>
<dbReference type="AlphaFoldDB" id="A0A1E1KVG8"/>
<name>A0A1E1KVG8_9HELO</name>
<evidence type="ECO:0000313" key="1">
    <source>
        <dbReference type="EMBL" id="CZT02139.1"/>
    </source>
</evidence>
<accession>A0A1E1KVG8</accession>
<dbReference type="Proteomes" id="UP000178912">
    <property type="component" value="Unassembled WGS sequence"/>
</dbReference>
<evidence type="ECO:0000313" key="2">
    <source>
        <dbReference type="Proteomes" id="UP000178912"/>
    </source>
</evidence>
<reference evidence="2" key="1">
    <citation type="submission" date="2016-03" db="EMBL/GenBank/DDBJ databases">
        <authorList>
            <person name="Guldener U."/>
        </authorList>
    </citation>
    <scope>NUCLEOTIDE SEQUENCE [LARGE SCALE GENOMIC DNA]</scope>
    <source>
        <strain evidence="2">04CH-RAC-A.6.1</strain>
    </source>
</reference>
<protein>
    <submittedName>
        <fullName evidence="1">Uncharacterized protein</fullName>
    </submittedName>
</protein>
<organism evidence="1 2">
    <name type="scientific">Rhynchosporium agropyri</name>
    <dbReference type="NCBI Taxonomy" id="914238"/>
    <lineage>
        <taxon>Eukaryota</taxon>
        <taxon>Fungi</taxon>
        <taxon>Dikarya</taxon>
        <taxon>Ascomycota</taxon>
        <taxon>Pezizomycotina</taxon>
        <taxon>Leotiomycetes</taxon>
        <taxon>Helotiales</taxon>
        <taxon>Ploettnerulaceae</taxon>
        <taxon>Rhynchosporium</taxon>
    </lineage>
</organism>
<proteinExistence type="predicted"/>
<sequence>MHASSLAGWLAGRQSAVSVVQCSAAEAGRPGQAGKNPPSSLEPERTYGVLYLYNMYLRPPYRGTGRVADNPKQKISGEVLVYLLTHTVHKWIRCKVRYLPTLGSSEVAFPHCGMLDWIQGILECSLAVPWYLLR</sequence>
<gene>
    <name evidence="1" type="ORF">RAG0_09438</name>
</gene>
<keyword evidence="2" id="KW-1185">Reference proteome</keyword>